<dbReference type="AlphaFoldDB" id="A0A803NPV9"/>
<evidence type="ECO:0000259" key="1">
    <source>
        <dbReference type="Pfam" id="PF20167"/>
    </source>
</evidence>
<dbReference type="Pfam" id="PF20167">
    <property type="entry name" value="Transposase_32"/>
    <property type="match status" value="1"/>
</dbReference>
<protein>
    <recommendedName>
        <fullName evidence="1">Putative plant transposon protein domain-containing protein</fullName>
    </recommendedName>
</protein>
<evidence type="ECO:0000313" key="3">
    <source>
        <dbReference type="Proteomes" id="UP000596661"/>
    </source>
</evidence>
<feature type="domain" description="Putative plant transposon protein" evidence="1">
    <location>
        <begin position="56"/>
        <end position="139"/>
    </location>
</feature>
<dbReference type="EMBL" id="UZAU01000018">
    <property type="status" value="NOT_ANNOTATED_CDS"/>
    <property type="molecule type" value="Genomic_DNA"/>
</dbReference>
<keyword evidence="3" id="KW-1185">Reference proteome</keyword>
<reference evidence="2" key="1">
    <citation type="submission" date="2018-11" db="EMBL/GenBank/DDBJ databases">
        <authorList>
            <person name="Grassa J C."/>
        </authorList>
    </citation>
    <scope>NUCLEOTIDE SEQUENCE [LARGE SCALE GENOMIC DNA]</scope>
</reference>
<reference evidence="2" key="2">
    <citation type="submission" date="2021-03" db="UniProtKB">
        <authorList>
            <consortium name="EnsemblPlants"/>
        </authorList>
    </citation>
    <scope>IDENTIFICATION</scope>
</reference>
<proteinExistence type="predicted"/>
<accession>A0A803NPV9</accession>
<dbReference type="Gramene" id="evm.model.01.602">
    <property type="protein sequence ID" value="cds.evm.model.01.602"/>
    <property type="gene ID" value="evm.TU.01.602"/>
</dbReference>
<name>A0A803NPV9_CANSA</name>
<sequence>MAFIDDRGIDGGDTTMPSHPLFEEIRLQVHRRGWVQFVHVKERVNQTLALEFWPKNKNEIVKVARAWLYFVSGRLVPNKYFSDAQMDRLKYVYAIMKGFNLNVGDIIRHSFDIMIQGASGGGLGLADVITDLCETYGVPQYSYDMKQGALRNNPPERTKGHDEELPQRIAGPIDPAMQYTHDQLNYFIQRAEHAHATYMAQRSVFDENQVQQLNLFITKMNIKIEDPNYLALVM</sequence>
<dbReference type="Proteomes" id="UP000596661">
    <property type="component" value="Chromosome 1"/>
</dbReference>
<dbReference type="EnsemblPlants" id="evm.model.01.602">
    <property type="protein sequence ID" value="cds.evm.model.01.602"/>
    <property type="gene ID" value="evm.TU.01.602"/>
</dbReference>
<organism evidence="2 3">
    <name type="scientific">Cannabis sativa</name>
    <name type="common">Hemp</name>
    <name type="synonym">Marijuana</name>
    <dbReference type="NCBI Taxonomy" id="3483"/>
    <lineage>
        <taxon>Eukaryota</taxon>
        <taxon>Viridiplantae</taxon>
        <taxon>Streptophyta</taxon>
        <taxon>Embryophyta</taxon>
        <taxon>Tracheophyta</taxon>
        <taxon>Spermatophyta</taxon>
        <taxon>Magnoliopsida</taxon>
        <taxon>eudicotyledons</taxon>
        <taxon>Gunneridae</taxon>
        <taxon>Pentapetalae</taxon>
        <taxon>rosids</taxon>
        <taxon>fabids</taxon>
        <taxon>Rosales</taxon>
        <taxon>Cannabaceae</taxon>
        <taxon>Cannabis</taxon>
    </lineage>
</organism>
<dbReference type="InterPro" id="IPR046796">
    <property type="entry name" value="Transposase_32_dom"/>
</dbReference>
<evidence type="ECO:0000313" key="2">
    <source>
        <dbReference type="EnsemblPlants" id="cds.evm.model.01.602"/>
    </source>
</evidence>